<dbReference type="EMBL" id="CP026249">
    <property type="protein sequence ID" value="AWP04455.1"/>
    <property type="molecule type" value="Genomic_DNA"/>
</dbReference>
<dbReference type="AlphaFoldDB" id="A0A2U9BK66"/>
<accession>A0A2U9BK66</accession>
<feature type="region of interest" description="Disordered" evidence="1">
    <location>
        <begin position="13"/>
        <end position="47"/>
    </location>
</feature>
<evidence type="ECO:0000256" key="1">
    <source>
        <dbReference type="SAM" id="MobiDB-lite"/>
    </source>
</evidence>
<sequence length="102" mass="10894">MCVAAVVESQSTRCRGSRRGTSANGKQRSPMIKRGRVRPTRGTDAGDECRRERVVVVGEGADTASGSAPDRAIPSDHVLTLTTETRADSETGTTEFTVRSLD</sequence>
<gene>
    <name evidence="2" type="ORF">SMAX5B_005786</name>
</gene>
<dbReference type="Proteomes" id="UP000246464">
    <property type="component" value="Chromosome 7"/>
</dbReference>
<feature type="compositionally biased region" description="Low complexity" evidence="1">
    <location>
        <begin position="13"/>
        <end position="22"/>
    </location>
</feature>
<protein>
    <submittedName>
        <fullName evidence="2">Uncharacterized protein</fullName>
    </submittedName>
</protein>
<organism evidence="2 3">
    <name type="scientific">Scophthalmus maximus</name>
    <name type="common">Turbot</name>
    <name type="synonym">Psetta maxima</name>
    <dbReference type="NCBI Taxonomy" id="52904"/>
    <lineage>
        <taxon>Eukaryota</taxon>
        <taxon>Metazoa</taxon>
        <taxon>Chordata</taxon>
        <taxon>Craniata</taxon>
        <taxon>Vertebrata</taxon>
        <taxon>Euteleostomi</taxon>
        <taxon>Actinopterygii</taxon>
        <taxon>Neopterygii</taxon>
        <taxon>Teleostei</taxon>
        <taxon>Neoteleostei</taxon>
        <taxon>Acanthomorphata</taxon>
        <taxon>Carangaria</taxon>
        <taxon>Pleuronectiformes</taxon>
        <taxon>Pleuronectoidei</taxon>
        <taxon>Scophthalmidae</taxon>
        <taxon>Scophthalmus</taxon>
    </lineage>
</organism>
<evidence type="ECO:0000313" key="2">
    <source>
        <dbReference type="EMBL" id="AWP04455.1"/>
    </source>
</evidence>
<keyword evidence="3" id="KW-1185">Reference proteome</keyword>
<proteinExistence type="predicted"/>
<name>A0A2U9BK66_SCOMX</name>
<evidence type="ECO:0000313" key="3">
    <source>
        <dbReference type="Proteomes" id="UP000246464"/>
    </source>
</evidence>
<reference evidence="2 3" key="1">
    <citation type="submission" date="2017-12" db="EMBL/GenBank/DDBJ databases">
        <title>Integrating genomic resources of turbot (Scophthalmus maximus) in depth evaluation of genetic and physical mapping variation across individuals.</title>
        <authorList>
            <person name="Martinez P."/>
        </authorList>
    </citation>
    <scope>NUCLEOTIDE SEQUENCE [LARGE SCALE GENOMIC DNA]</scope>
</reference>